<dbReference type="OrthoDB" id="5874039at2759"/>
<evidence type="ECO:0000256" key="1">
    <source>
        <dbReference type="SAM" id="Coils"/>
    </source>
</evidence>
<feature type="compositionally biased region" description="Basic and acidic residues" evidence="2">
    <location>
        <begin position="42"/>
        <end position="74"/>
    </location>
</feature>
<evidence type="ECO:0000313" key="5">
    <source>
        <dbReference type="Proteomes" id="UP001152797"/>
    </source>
</evidence>
<evidence type="ECO:0000256" key="2">
    <source>
        <dbReference type="SAM" id="MobiDB-lite"/>
    </source>
</evidence>
<sequence>MADPEDHFLFSQLRQEKLQEALRLLEESKKKEAETRKELEIAKAEKQKLENEAEQRASKRRPSDPFRTPEDKIVRSGSAPLSGLSEASESQSPASEPKAKKRKIQFGESFSVTSVDFKRRAVEEQTAEVKDDAWARIRKSGLRGGRPRLDPSQRRGIFGGLASNRRGRLQKAKKVEFSAVSKVEICKKFRQVAEQSTSKEAALKEPRKSLQISSERLRDILSNEQEWLEIVKNRRLGTSGLKKRGVKPGKQGLQNRGFRRKGGGRKKEFEHLVVELGRWISEERSHGHAIQKAMVGKKFQELLLRDSERLLQSARELKEAFQASAAKIEAQRMFEKAKRAKVMAKELTSNLSPLEEKGANSIELAVFRLAALEVLEEEDVLDPEYVIECRKLGPPPICFADQIPLWAKCGSKRFVFREGQGAADFRDFEEKDKEQLISAEPRPEGAHCRLSNLTDEHTFRETEDFQVNGQDFQHVAGQKTRLMWNFVELRKKEPQLFQDLEIQQQPSSNVDSVILTWSIQEQAKDQAYSVWNRGSFTAIFSEPVIQTQKLASQFSSILLGKTAQKIQLADTDFAKEMKAVERNSETQWVMKGAVRNGLLADVPTVENGLVEILSPELQLGSHRIPSETFQPRLSWIDESGRPKKPDFKLSGQISSIQDCIEWSFQNPVKDEPENQLDIEGPLEEDLAVPLQNALYLRLSPSLRNDFSRAKLDVSFARLQQKAKELQARLKKMSKSEAMQEIKPVVKTKKAIQKRGAVKVAAKGKLSLQKKLKKSKTKSQLEKDAKAMLQKDELEQASEKAPVEDSTTAEKVSEAAKASAKGRGIKKEPVQVRAVSEEAGKVYFGFEGEVEKQEFETKGKEDFIHVYSSKVLSVKVQWLQKIEATWSTPKEWKKFTSLSRLQAASILDTAGLRPEPFVENTDVQGFRPEPFVENTDVLVPAIESDGDFSTQHFHLSSQLFSWNYQAYMKDVQIIDTYLLKQIVGEPLHEGDVPGTPSDVFQKELKRLASGALLVLLPVHSNHPAHWCLLSGSREEHSDDFVWRYRDTLKAFSEEALQNAQFFAKIISGPSAKFEKILCPLQQGSTCGFWALAYAEVEVCSRFEGPASRGWIEDMVKAWIQRVKGLWIQLQKEAMKLLQVKIEVESKQEKLRKQQEKELEKAQKSLEEIKDFNSAQAKKASESLLKNSQFFRPKDLSEDGKLAMMKASAGLGVCSRCRWSSGCLSCPAEKALQH</sequence>
<feature type="compositionally biased region" description="Low complexity" evidence="2">
    <location>
        <begin position="85"/>
        <end position="96"/>
    </location>
</feature>
<evidence type="ECO:0000313" key="3">
    <source>
        <dbReference type="EMBL" id="CAI3979205.1"/>
    </source>
</evidence>
<feature type="region of interest" description="Disordered" evidence="2">
    <location>
        <begin position="42"/>
        <end position="105"/>
    </location>
</feature>
<dbReference type="EMBL" id="CAMXCT010000466">
    <property type="protein sequence ID" value="CAI3979205.1"/>
    <property type="molecule type" value="Genomic_DNA"/>
</dbReference>
<dbReference type="Proteomes" id="UP001152797">
    <property type="component" value="Unassembled WGS sequence"/>
</dbReference>
<reference evidence="4" key="2">
    <citation type="submission" date="2024-04" db="EMBL/GenBank/DDBJ databases">
        <authorList>
            <person name="Chen Y."/>
            <person name="Shah S."/>
            <person name="Dougan E. K."/>
            <person name="Thang M."/>
            <person name="Chan C."/>
        </authorList>
    </citation>
    <scope>NUCLEOTIDE SEQUENCE [LARGE SCALE GENOMIC DNA]</scope>
</reference>
<proteinExistence type="predicted"/>
<name>A0A9P1FLV6_9DINO</name>
<reference evidence="3" key="1">
    <citation type="submission" date="2022-10" db="EMBL/GenBank/DDBJ databases">
        <authorList>
            <person name="Chen Y."/>
            <person name="Dougan E. K."/>
            <person name="Chan C."/>
            <person name="Rhodes N."/>
            <person name="Thang M."/>
        </authorList>
    </citation>
    <scope>NUCLEOTIDE SEQUENCE</scope>
</reference>
<organism evidence="3">
    <name type="scientific">Cladocopium goreaui</name>
    <dbReference type="NCBI Taxonomy" id="2562237"/>
    <lineage>
        <taxon>Eukaryota</taxon>
        <taxon>Sar</taxon>
        <taxon>Alveolata</taxon>
        <taxon>Dinophyceae</taxon>
        <taxon>Suessiales</taxon>
        <taxon>Symbiodiniaceae</taxon>
        <taxon>Cladocopium</taxon>
    </lineage>
</organism>
<comment type="caution">
    <text evidence="3">The sequence shown here is derived from an EMBL/GenBank/DDBJ whole genome shotgun (WGS) entry which is preliminary data.</text>
</comment>
<keyword evidence="5" id="KW-1185">Reference proteome</keyword>
<dbReference type="EMBL" id="CAMXCT020000466">
    <property type="protein sequence ID" value="CAL1132580.1"/>
    <property type="molecule type" value="Genomic_DNA"/>
</dbReference>
<feature type="region of interest" description="Disordered" evidence="2">
    <location>
        <begin position="240"/>
        <end position="261"/>
    </location>
</feature>
<feature type="coiled-coil region" evidence="1">
    <location>
        <begin position="304"/>
        <end position="331"/>
    </location>
</feature>
<dbReference type="AlphaFoldDB" id="A0A9P1FLV6"/>
<evidence type="ECO:0000313" key="4">
    <source>
        <dbReference type="EMBL" id="CAL1132580.1"/>
    </source>
</evidence>
<feature type="coiled-coil region" evidence="1">
    <location>
        <begin position="1135"/>
        <end position="1170"/>
    </location>
</feature>
<evidence type="ECO:0008006" key="6">
    <source>
        <dbReference type="Google" id="ProtNLM"/>
    </source>
</evidence>
<accession>A0A9P1FLV6</accession>
<protein>
    <recommendedName>
        <fullName evidence="6">Ubiquitin-like protease family profile domain-containing protein</fullName>
    </recommendedName>
</protein>
<keyword evidence="1" id="KW-0175">Coiled coil</keyword>
<gene>
    <name evidence="3" type="ORF">C1SCF055_LOCUS7174</name>
</gene>
<feature type="coiled-coil region" evidence="1">
    <location>
        <begin position="708"/>
        <end position="735"/>
    </location>
</feature>
<dbReference type="EMBL" id="CAMXCT030000466">
    <property type="protein sequence ID" value="CAL4766517.1"/>
    <property type="molecule type" value="Genomic_DNA"/>
</dbReference>